<dbReference type="SUPFAM" id="SSF46955">
    <property type="entry name" value="Putative DNA-binding domain"/>
    <property type="match status" value="1"/>
</dbReference>
<dbReference type="RefSeq" id="WP_182618067.1">
    <property type="nucleotide sequence ID" value="NZ_BAAATF010000011.1"/>
</dbReference>
<dbReference type="AlphaFoldDB" id="A0A7W3PEW0"/>
<keyword evidence="3" id="KW-1185">Reference proteome</keyword>
<dbReference type="EMBL" id="JACGWV010000001">
    <property type="protein sequence ID" value="MBA8809293.1"/>
    <property type="molecule type" value="Genomic_DNA"/>
</dbReference>
<feature type="domain" description="Helix-turn-helix" evidence="1">
    <location>
        <begin position="17"/>
        <end position="68"/>
    </location>
</feature>
<dbReference type="InterPro" id="IPR009061">
    <property type="entry name" value="DNA-bd_dom_put_sf"/>
</dbReference>
<evidence type="ECO:0000313" key="3">
    <source>
        <dbReference type="Proteomes" id="UP000540568"/>
    </source>
</evidence>
<evidence type="ECO:0000313" key="2">
    <source>
        <dbReference type="EMBL" id="MBA8809293.1"/>
    </source>
</evidence>
<keyword evidence="2" id="KW-0238">DNA-binding</keyword>
<dbReference type="InterPro" id="IPR041657">
    <property type="entry name" value="HTH_17"/>
</dbReference>
<comment type="caution">
    <text evidence="2">The sequence shown here is derived from an EMBL/GenBank/DDBJ whole genome shotgun (WGS) entry which is preliminary data.</text>
</comment>
<proteinExistence type="predicted"/>
<dbReference type="Proteomes" id="UP000540568">
    <property type="component" value="Unassembled WGS sequence"/>
</dbReference>
<name>A0A7W3PEW0_9MICO</name>
<organism evidence="2 3">
    <name type="scientific">Promicromonospora sukumoe</name>
    <dbReference type="NCBI Taxonomy" id="88382"/>
    <lineage>
        <taxon>Bacteria</taxon>
        <taxon>Bacillati</taxon>
        <taxon>Actinomycetota</taxon>
        <taxon>Actinomycetes</taxon>
        <taxon>Micrococcales</taxon>
        <taxon>Promicromonosporaceae</taxon>
        <taxon>Promicromonospora</taxon>
    </lineage>
</organism>
<dbReference type="Pfam" id="PF12728">
    <property type="entry name" value="HTH_17"/>
    <property type="match status" value="1"/>
</dbReference>
<evidence type="ECO:0000259" key="1">
    <source>
        <dbReference type="Pfam" id="PF12728"/>
    </source>
</evidence>
<reference evidence="2 3" key="1">
    <citation type="submission" date="2020-07" db="EMBL/GenBank/DDBJ databases">
        <title>Sequencing the genomes of 1000 actinobacteria strains.</title>
        <authorList>
            <person name="Klenk H.-P."/>
        </authorList>
    </citation>
    <scope>NUCLEOTIDE SEQUENCE [LARGE SCALE GENOMIC DNA]</scope>
    <source>
        <strain evidence="2 3">DSM 44121</strain>
    </source>
</reference>
<protein>
    <submittedName>
        <fullName evidence="2">Putative DNA-binding transcriptional regulator AlpA</fullName>
    </submittedName>
</protein>
<gene>
    <name evidence="2" type="ORF">FHX71_003235</name>
</gene>
<dbReference type="GO" id="GO:0003677">
    <property type="term" value="F:DNA binding"/>
    <property type="evidence" value="ECO:0007669"/>
    <property type="project" value="UniProtKB-KW"/>
</dbReference>
<accession>A0A7W3PEW0</accession>
<sequence>MTVQSIGAQPGRTVPVLLTPEEVADMLRIPVRSLYVQRSAGRPTPPGVKIGRHLRYRLTDVEAWLDEQFGSAA</sequence>